<protein>
    <submittedName>
        <fullName evidence="1">Uncharacterized protein</fullName>
    </submittedName>
</protein>
<reference evidence="1 2" key="1">
    <citation type="submission" date="2024-01" db="EMBL/GenBank/DDBJ databases">
        <authorList>
            <person name="Alioto T."/>
            <person name="Alioto T."/>
            <person name="Gomez Garrido J."/>
        </authorList>
    </citation>
    <scope>NUCLEOTIDE SEQUENCE [LARGE SCALE GENOMIC DNA]</scope>
</reference>
<evidence type="ECO:0000313" key="2">
    <source>
        <dbReference type="Proteomes" id="UP001314229"/>
    </source>
</evidence>
<gene>
    <name evidence="1" type="ORF">FSCOSCO3_A021824</name>
</gene>
<dbReference type="AlphaFoldDB" id="A0AAV1NL07"/>
<dbReference type="Proteomes" id="UP001314229">
    <property type="component" value="Unassembled WGS sequence"/>
</dbReference>
<organism evidence="1 2">
    <name type="scientific">Scomber scombrus</name>
    <name type="common">Atlantic mackerel</name>
    <name type="synonym">Scomber vernalis</name>
    <dbReference type="NCBI Taxonomy" id="13677"/>
    <lineage>
        <taxon>Eukaryota</taxon>
        <taxon>Metazoa</taxon>
        <taxon>Chordata</taxon>
        <taxon>Craniata</taxon>
        <taxon>Vertebrata</taxon>
        <taxon>Euteleostomi</taxon>
        <taxon>Actinopterygii</taxon>
        <taxon>Neopterygii</taxon>
        <taxon>Teleostei</taxon>
        <taxon>Neoteleostei</taxon>
        <taxon>Acanthomorphata</taxon>
        <taxon>Pelagiaria</taxon>
        <taxon>Scombriformes</taxon>
        <taxon>Scombridae</taxon>
        <taxon>Scomber</taxon>
    </lineage>
</organism>
<accession>A0AAV1NL07</accession>
<proteinExistence type="predicted"/>
<evidence type="ECO:0000313" key="1">
    <source>
        <dbReference type="EMBL" id="CAK6959855.1"/>
    </source>
</evidence>
<comment type="caution">
    <text evidence="1">The sequence shown here is derived from an EMBL/GenBank/DDBJ whole genome shotgun (WGS) entry which is preliminary data.</text>
</comment>
<sequence length="142" mass="16238">MVNKSNTLQWLVRSLHLIVRTHRRLGGKQLSTAHERGQKKTVGGSHQFGHLIRSKAETVLDPNLLCLFIPIVQNRPAAYKTRAGVMVYMRPDVRMIQINHFCLQLLLRRVSSQYDSSVLRALTFMETPRAHSAPSLLPLLCW</sequence>
<name>A0AAV1NL07_SCOSC</name>
<dbReference type="EMBL" id="CAWUFR010000042">
    <property type="protein sequence ID" value="CAK6959855.1"/>
    <property type="molecule type" value="Genomic_DNA"/>
</dbReference>
<keyword evidence="2" id="KW-1185">Reference proteome</keyword>